<name>A0AAV7JV58_9METZ</name>
<dbReference type="AlphaFoldDB" id="A0AAV7JV58"/>
<keyword evidence="3" id="KW-1185">Reference proteome</keyword>
<comment type="caution">
    <text evidence="2">The sequence shown here is derived from an EMBL/GenBank/DDBJ whole genome shotgun (WGS) entry which is preliminary data.</text>
</comment>
<dbReference type="CDD" id="cd16981">
    <property type="entry name" value="CID_RPRD_like"/>
    <property type="match status" value="1"/>
</dbReference>
<dbReference type="PROSITE" id="PS51391">
    <property type="entry name" value="CID"/>
    <property type="match status" value="1"/>
</dbReference>
<dbReference type="SMART" id="SM00582">
    <property type="entry name" value="RPR"/>
    <property type="match status" value="1"/>
</dbReference>
<dbReference type="Pfam" id="PF04818">
    <property type="entry name" value="CID"/>
    <property type="match status" value="1"/>
</dbReference>
<protein>
    <submittedName>
        <fullName evidence="2">Regulation of nuclear pre-mRNA domain-containing protein 2-like</fullName>
    </submittedName>
</protein>
<dbReference type="GO" id="GO:0000993">
    <property type="term" value="F:RNA polymerase II complex binding"/>
    <property type="evidence" value="ECO:0007669"/>
    <property type="project" value="TreeGrafter"/>
</dbReference>
<dbReference type="InterPro" id="IPR006569">
    <property type="entry name" value="CID_dom"/>
</dbReference>
<accession>A0AAV7JV58</accession>
<proteinExistence type="predicted"/>
<evidence type="ECO:0000313" key="2">
    <source>
        <dbReference type="EMBL" id="KAI6652265.1"/>
    </source>
</evidence>
<organism evidence="2 3">
    <name type="scientific">Oopsacas minuta</name>
    <dbReference type="NCBI Taxonomy" id="111878"/>
    <lineage>
        <taxon>Eukaryota</taxon>
        <taxon>Metazoa</taxon>
        <taxon>Porifera</taxon>
        <taxon>Hexactinellida</taxon>
        <taxon>Hexasterophora</taxon>
        <taxon>Lyssacinosida</taxon>
        <taxon>Leucopsacidae</taxon>
        <taxon>Oopsacas</taxon>
    </lineage>
</organism>
<reference evidence="2 3" key="1">
    <citation type="journal article" date="2023" name="BMC Biol.">
        <title>The compact genome of the sponge Oopsacas minuta (Hexactinellida) is lacking key metazoan core genes.</title>
        <authorList>
            <person name="Santini S."/>
            <person name="Schenkelaars Q."/>
            <person name="Jourda C."/>
            <person name="Duchesne M."/>
            <person name="Belahbib H."/>
            <person name="Rocher C."/>
            <person name="Selva M."/>
            <person name="Riesgo A."/>
            <person name="Vervoort M."/>
            <person name="Leys S.P."/>
            <person name="Kodjabachian L."/>
            <person name="Le Bivic A."/>
            <person name="Borchiellini C."/>
            <person name="Claverie J.M."/>
            <person name="Renard E."/>
        </authorList>
    </citation>
    <scope>NUCLEOTIDE SEQUENCE [LARGE SCALE GENOMIC DNA]</scope>
    <source>
        <strain evidence="2">SPO-2</strain>
    </source>
</reference>
<dbReference type="PANTHER" id="PTHR12460:SF0">
    <property type="entry name" value="CID DOMAIN-CONTAINING PROTEIN-RELATED"/>
    <property type="match status" value="1"/>
</dbReference>
<feature type="domain" description="CID" evidence="1">
    <location>
        <begin position="1"/>
        <end position="131"/>
    </location>
</feature>
<dbReference type="EMBL" id="JAKMXF010000299">
    <property type="protein sequence ID" value="KAI6652265.1"/>
    <property type="molecule type" value="Genomic_DNA"/>
</dbReference>
<dbReference type="Proteomes" id="UP001165289">
    <property type="component" value="Unassembled WGS sequence"/>
</dbReference>
<evidence type="ECO:0000259" key="1">
    <source>
        <dbReference type="PROSITE" id="PS51391"/>
    </source>
</evidence>
<dbReference type="PANTHER" id="PTHR12460">
    <property type="entry name" value="CYCLIN-DEPENDENT KINASE INHIBITOR-RELATED PROTEIN"/>
    <property type="match status" value="1"/>
</dbReference>
<dbReference type="GO" id="GO:0031124">
    <property type="term" value="P:mRNA 3'-end processing"/>
    <property type="evidence" value="ECO:0007669"/>
    <property type="project" value="TreeGrafter"/>
</dbReference>
<gene>
    <name evidence="2" type="ORF">LOD99_7281</name>
</gene>
<dbReference type="SUPFAM" id="SSF48464">
    <property type="entry name" value="ENTH/VHS domain"/>
    <property type="match status" value="1"/>
</dbReference>
<dbReference type="InterPro" id="IPR008942">
    <property type="entry name" value="ENTH_VHS"/>
</dbReference>
<sequence>MSSFNKKSLQDKLHRLNSSQESIETLSHWIIHHKQYAEDSVRIWKESFKESDPEKRLLLFYLANDVLQNSRRKGVPIFHSALKPHLLDASLFASGQKIQTSIERIFKIWKERKVYDKRFIEELKKRITMGPHTVIIKLPSAENLPIRDVPDFKASTLCDALDDMQKFESDLHVKASVMSKLRLDVADTRSLSLLKGRFWKYLNNYINLSNHC</sequence>
<evidence type="ECO:0000313" key="3">
    <source>
        <dbReference type="Proteomes" id="UP001165289"/>
    </source>
</evidence>
<dbReference type="Gene3D" id="1.25.40.90">
    <property type="match status" value="1"/>
</dbReference>